<evidence type="ECO:0000256" key="5">
    <source>
        <dbReference type="ARBA" id="ARBA00023136"/>
    </source>
</evidence>
<protein>
    <submittedName>
        <fullName evidence="7">Uncharacterized protein</fullName>
    </submittedName>
</protein>
<evidence type="ECO:0000313" key="8">
    <source>
        <dbReference type="Proteomes" id="UP001337655"/>
    </source>
</evidence>
<accession>A0AAV9PCS8</accession>
<evidence type="ECO:0000256" key="3">
    <source>
        <dbReference type="ARBA" id="ARBA00022692"/>
    </source>
</evidence>
<dbReference type="Gene3D" id="1.20.1740.10">
    <property type="entry name" value="Amino acid/polyamine transporter I"/>
    <property type="match status" value="1"/>
</dbReference>
<dbReference type="PANTHER" id="PTHR45649:SF5">
    <property type="entry name" value="GABA TRANSPORTER (EUROFUNG)-RELATED"/>
    <property type="match status" value="1"/>
</dbReference>
<proteinExistence type="predicted"/>
<dbReference type="GeneID" id="89926837"/>
<feature type="transmembrane region" description="Helical" evidence="6">
    <location>
        <begin position="121"/>
        <end position="138"/>
    </location>
</feature>
<feature type="transmembrane region" description="Helical" evidence="6">
    <location>
        <begin position="282"/>
        <end position="305"/>
    </location>
</feature>
<dbReference type="EMBL" id="JAVRRT010000008">
    <property type="protein sequence ID" value="KAK5169520.1"/>
    <property type="molecule type" value="Genomic_DNA"/>
</dbReference>
<evidence type="ECO:0000256" key="2">
    <source>
        <dbReference type="ARBA" id="ARBA00022448"/>
    </source>
</evidence>
<feature type="transmembrane region" description="Helical" evidence="6">
    <location>
        <begin position="256"/>
        <end position="276"/>
    </location>
</feature>
<organism evidence="7 8">
    <name type="scientific">Saxophila tyrrhenica</name>
    <dbReference type="NCBI Taxonomy" id="1690608"/>
    <lineage>
        <taxon>Eukaryota</taxon>
        <taxon>Fungi</taxon>
        <taxon>Dikarya</taxon>
        <taxon>Ascomycota</taxon>
        <taxon>Pezizomycotina</taxon>
        <taxon>Dothideomycetes</taxon>
        <taxon>Dothideomycetidae</taxon>
        <taxon>Mycosphaerellales</taxon>
        <taxon>Extremaceae</taxon>
        <taxon>Saxophila</taxon>
    </lineage>
</organism>
<evidence type="ECO:0000256" key="6">
    <source>
        <dbReference type="SAM" id="Phobius"/>
    </source>
</evidence>
<evidence type="ECO:0000256" key="1">
    <source>
        <dbReference type="ARBA" id="ARBA00004141"/>
    </source>
</evidence>
<comment type="subcellular location">
    <subcellularLocation>
        <location evidence="1">Membrane</location>
        <topology evidence="1">Multi-pass membrane protein</topology>
    </subcellularLocation>
</comment>
<name>A0AAV9PCS8_9PEZI</name>
<keyword evidence="3 6" id="KW-0812">Transmembrane</keyword>
<dbReference type="AlphaFoldDB" id="A0AAV9PCS8"/>
<keyword evidence="8" id="KW-1185">Reference proteome</keyword>
<dbReference type="InterPro" id="IPR002293">
    <property type="entry name" value="AA/rel_permease1"/>
</dbReference>
<feature type="transmembrane region" description="Helical" evidence="6">
    <location>
        <begin position="18"/>
        <end position="41"/>
    </location>
</feature>
<feature type="transmembrane region" description="Helical" evidence="6">
    <location>
        <begin position="79"/>
        <end position="100"/>
    </location>
</feature>
<feature type="transmembrane region" description="Helical" evidence="6">
    <location>
        <begin position="158"/>
        <end position="178"/>
    </location>
</feature>
<feature type="transmembrane region" description="Helical" evidence="6">
    <location>
        <begin position="354"/>
        <end position="376"/>
    </location>
</feature>
<dbReference type="Pfam" id="PF13520">
    <property type="entry name" value="AA_permease_2"/>
    <property type="match status" value="1"/>
</dbReference>
<dbReference type="GO" id="GO:0022857">
    <property type="term" value="F:transmembrane transporter activity"/>
    <property type="evidence" value="ECO:0007669"/>
    <property type="project" value="InterPro"/>
</dbReference>
<dbReference type="PIRSF" id="PIRSF006060">
    <property type="entry name" value="AA_transporter"/>
    <property type="match status" value="1"/>
</dbReference>
<comment type="caution">
    <text evidence="7">The sequence shown here is derived from an EMBL/GenBank/DDBJ whole genome shotgun (WGS) entry which is preliminary data.</text>
</comment>
<evidence type="ECO:0000256" key="4">
    <source>
        <dbReference type="ARBA" id="ARBA00022989"/>
    </source>
</evidence>
<evidence type="ECO:0000313" key="7">
    <source>
        <dbReference type="EMBL" id="KAK5169520.1"/>
    </source>
</evidence>
<sequence>MASCAPKVPQKHHMDARLISILASVVNVAANVTLTLVSTNYPDYILKGWHTVLVMYAYLIVLGLMNMYVFWIIPWVEFLAGLLHVILWIVFAAVLLTLAPRHSAEFVFLEKASLSGWDSDFVSFNLGIILITWGFVGFDASAHISEETRKASSAIPRAMFWSICMNGVLAFAMILIFLTCLGDIDTVMSAAYPLMAICLTATKSVPGASAMVGFFLLTVVSVSIGSIASASRLTWAWARDGALPAYFAKVDPYHRIPLRSVWLPILVVALLSLLNLANYTAFSVIISLSTFGLYQSYFIAISCMLSARLSGRIGEAPWSLGRFGVAINAFAIVYSAWLGIFMVFPNYLPITAAYMNYALPINALVWIVAIVSWFAWARKNWQGLDIEIIDKVVADGDRDTKE</sequence>
<dbReference type="PANTHER" id="PTHR45649">
    <property type="entry name" value="AMINO-ACID PERMEASE BAT1"/>
    <property type="match status" value="1"/>
</dbReference>
<feature type="transmembrane region" description="Helical" evidence="6">
    <location>
        <begin position="325"/>
        <end position="348"/>
    </location>
</feature>
<dbReference type="Proteomes" id="UP001337655">
    <property type="component" value="Unassembled WGS sequence"/>
</dbReference>
<keyword evidence="4 6" id="KW-1133">Transmembrane helix</keyword>
<feature type="transmembrane region" description="Helical" evidence="6">
    <location>
        <begin position="214"/>
        <end position="235"/>
    </location>
</feature>
<keyword evidence="5 6" id="KW-0472">Membrane</keyword>
<dbReference type="RefSeq" id="XP_064658866.1">
    <property type="nucleotide sequence ID" value="XM_064802741.1"/>
</dbReference>
<reference evidence="7 8" key="1">
    <citation type="submission" date="2023-08" db="EMBL/GenBank/DDBJ databases">
        <title>Black Yeasts Isolated from many extreme environments.</title>
        <authorList>
            <person name="Coleine C."/>
            <person name="Stajich J.E."/>
            <person name="Selbmann L."/>
        </authorList>
    </citation>
    <scope>NUCLEOTIDE SEQUENCE [LARGE SCALE GENOMIC DNA]</scope>
    <source>
        <strain evidence="7 8">CCFEE 5935</strain>
    </source>
</reference>
<keyword evidence="2" id="KW-0813">Transport</keyword>
<gene>
    <name evidence="7" type="ORF">LTR77_005496</name>
</gene>
<feature type="transmembrane region" description="Helical" evidence="6">
    <location>
        <begin position="53"/>
        <end position="73"/>
    </location>
</feature>
<dbReference type="GO" id="GO:0016020">
    <property type="term" value="C:membrane"/>
    <property type="evidence" value="ECO:0007669"/>
    <property type="project" value="UniProtKB-SubCell"/>
</dbReference>